<proteinExistence type="predicted"/>
<reference evidence="2 3" key="1">
    <citation type="submission" date="2020-06" db="EMBL/GenBank/DDBJ databases">
        <authorList>
            <person name="Li R."/>
            <person name="Bekaert M."/>
        </authorList>
    </citation>
    <scope>NUCLEOTIDE SEQUENCE [LARGE SCALE GENOMIC DNA]</scope>
    <source>
        <strain evidence="3">wild</strain>
    </source>
</reference>
<name>A0A6J8E7D9_MYTCO</name>
<dbReference type="PANTHER" id="PTHR47331">
    <property type="entry name" value="PHD-TYPE DOMAIN-CONTAINING PROTEIN"/>
    <property type="match status" value="1"/>
</dbReference>
<protein>
    <recommendedName>
        <fullName evidence="1">DUF5641 domain-containing protein</fullName>
    </recommendedName>
</protein>
<dbReference type="Pfam" id="PF18701">
    <property type="entry name" value="DUF5641"/>
    <property type="match status" value="1"/>
</dbReference>
<keyword evidence="3" id="KW-1185">Reference proteome</keyword>
<dbReference type="OrthoDB" id="6434594at2759"/>
<dbReference type="InterPro" id="IPR040676">
    <property type="entry name" value="DUF5641"/>
</dbReference>
<gene>
    <name evidence="2" type="ORF">MCOR_48664</name>
</gene>
<evidence type="ECO:0000313" key="3">
    <source>
        <dbReference type="Proteomes" id="UP000507470"/>
    </source>
</evidence>
<sequence>MVTRLDQLQSSVSVTRTVYAGTFHNSMWILGPAQLRELETEDLDGRYPLLDPDNDSEIRQNTNVKTLKSNIENHIDSNTVSTTLMSEQMIILNVQREVFYSEIECIKNRKPFPRNSSFGNLNPFIDQSGLLRVVGRLKRAEIELSERHLIILPKNHHVSVLLIRHLHESWRCVPHLASIFWEKMEKGISPTATRSRKWQNATPDLTEGDIVLVKDQSVSRCEWSFGMYIRGIIKCTPH</sequence>
<evidence type="ECO:0000259" key="1">
    <source>
        <dbReference type="Pfam" id="PF18701"/>
    </source>
</evidence>
<dbReference type="Proteomes" id="UP000507470">
    <property type="component" value="Unassembled WGS sequence"/>
</dbReference>
<feature type="domain" description="DUF5641" evidence="1">
    <location>
        <begin position="169"/>
        <end position="227"/>
    </location>
</feature>
<dbReference type="PANTHER" id="PTHR47331:SF6">
    <property type="entry name" value="DOUBLECORTIN DOMAIN-CONTAINING PROTEIN"/>
    <property type="match status" value="1"/>
</dbReference>
<organism evidence="2 3">
    <name type="scientific">Mytilus coruscus</name>
    <name type="common">Sea mussel</name>
    <dbReference type="NCBI Taxonomy" id="42192"/>
    <lineage>
        <taxon>Eukaryota</taxon>
        <taxon>Metazoa</taxon>
        <taxon>Spiralia</taxon>
        <taxon>Lophotrochozoa</taxon>
        <taxon>Mollusca</taxon>
        <taxon>Bivalvia</taxon>
        <taxon>Autobranchia</taxon>
        <taxon>Pteriomorphia</taxon>
        <taxon>Mytilida</taxon>
        <taxon>Mytiloidea</taxon>
        <taxon>Mytilidae</taxon>
        <taxon>Mytilinae</taxon>
        <taxon>Mytilus</taxon>
    </lineage>
</organism>
<evidence type="ECO:0000313" key="2">
    <source>
        <dbReference type="EMBL" id="CAC5416028.1"/>
    </source>
</evidence>
<accession>A0A6J8E7D9</accession>
<dbReference type="AlphaFoldDB" id="A0A6J8E7D9"/>
<dbReference type="EMBL" id="CACVKT020008544">
    <property type="protein sequence ID" value="CAC5416028.1"/>
    <property type="molecule type" value="Genomic_DNA"/>
</dbReference>